<proteinExistence type="predicted"/>
<feature type="region of interest" description="Disordered" evidence="4">
    <location>
        <begin position="1"/>
        <end position="442"/>
    </location>
</feature>
<evidence type="ECO:0000259" key="5">
    <source>
        <dbReference type="PROSITE" id="PS50882"/>
    </source>
</evidence>
<dbReference type="GO" id="GO:0003729">
    <property type="term" value="F:mRNA binding"/>
    <property type="evidence" value="ECO:0007669"/>
    <property type="project" value="TreeGrafter"/>
</dbReference>
<evidence type="ECO:0000256" key="4">
    <source>
        <dbReference type="SAM" id="MobiDB-lite"/>
    </source>
</evidence>
<feature type="region of interest" description="Disordered" evidence="4">
    <location>
        <begin position="635"/>
        <end position="674"/>
    </location>
</feature>
<dbReference type="STRING" id="34690.A0A182U840"/>
<dbReference type="Proteomes" id="UP000075902">
    <property type="component" value="Unassembled WGS sequence"/>
</dbReference>
<feature type="compositionally biased region" description="Polar residues" evidence="4">
    <location>
        <begin position="181"/>
        <end position="199"/>
    </location>
</feature>
<feature type="compositionally biased region" description="Polar residues" evidence="4">
    <location>
        <begin position="1"/>
        <end position="11"/>
    </location>
</feature>
<feature type="compositionally biased region" description="Low complexity" evidence="4">
    <location>
        <begin position="208"/>
        <end position="230"/>
    </location>
</feature>
<dbReference type="Pfam" id="PF04146">
    <property type="entry name" value="YTH"/>
    <property type="match status" value="1"/>
</dbReference>
<dbReference type="PROSITE" id="PS50882">
    <property type="entry name" value="YTH"/>
    <property type="match status" value="1"/>
</dbReference>
<organism evidence="6 7">
    <name type="scientific">Anopheles melas</name>
    <dbReference type="NCBI Taxonomy" id="34690"/>
    <lineage>
        <taxon>Eukaryota</taxon>
        <taxon>Metazoa</taxon>
        <taxon>Ecdysozoa</taxon>
        <taxon>Arthropoda</taxon>
        <taxon>Hexapoda</taxon>
        <taxon>Insecta</taxon>
        <taxon>Pterygota</taxon>
        <taxon>Neoptera</taxon>
        <taxon>Endopterygota</taxon>
        <taxon>Diptera</taxon>
        <taxon>Nematocera</taxon>
        <taxon>Culicoidea</taxon>
        <taxon>Culicidae</taxon>
        <taxon>Anophelinae</taxon>
        <taxon>Anopheles</taxon>
    </lineage>
</organism>
<protein>
    <recommendedName>
        <fullName evidence="5">YTH domain-containing protein</fullName>
    </recommendedName>
</protein>
<feature type="compositionally biased region" description="Low complexity" evidence="4">
    <location>
        <begin position="299"/>
        <end position="312"/>
    </location>
</feature>
<evidence type="ECO:0000256" key="1">
    <source>
        <dbReference type="ARBA" id="ARBA00004496"/>
    </source>
</evidence>
<feature type="compositionally biased region" description="Gly residues" evidence="4">
    <location>
        <begin position="663"/>
        <end position="674"/>
    </location>
</feature>
<dbReference type="InterPro" id="IPR045168">
    <property type="entry name" value="YTH_prot"/>
</dbReference>
<sequence length="866" mass="92894">NGDYNSWSAQVNHGPGGVGHQKKSDDGYYRNHGAYQSHDSVRNVERGMQGLGLGSASRSGNSDGNSGVSKYYQQQQQQKEAPKKMTWATIASQPAKPQVNTTSTTVKKKGPGMPPPPMIPGKHNMDIGTWDSPSKNGPSVIVPTPPPILPPPVIEPSPLADPVPSKSGGGRESVGGASLQHHGSNSQGMGPAGIQSSRWPTPGQAKIQQQQPSGPPTSSDRNNGPSAGTNSGSGGSGSNAASGGSMPSGSQHHNQHHQHQQGSHTRNISSPYQPPQQQQPHHADRPGSNYDRAPHHQHQQGGSQHGNSYNQSRNQNAAYSPSGPGGLAATGPSSAMADRQNSGGSGGDNHRQPHDGRSGPQQHNSMHHHQQTERAPFHHQQRPSNHHGERGSGGSSYQPADRGHYGSNSSSDAVSHNSSSTVPPVTTVPAAVKARSPSPTISESEMALKLAESQKILDQLKTKNNYNPASLDLLKTVDLARFFVIKSYSEDDIHRSIKYEIWCSTEHGNQRLDQAFREREEKGGTVYLFFSVNGSGHFCGVAQMMTAVDYNSNSSVWSQDKWKGTFKVRWIYVKDVPNSHLRHIRLENNENKSMTNSRDTQEVPNAKGIQVLQIIHSFEHQSSIFDDFQHYEKRQMEEDTRKHEAPPPSNHSYHNQRDRRENQGGGNYYDGPGKYHGGGGGGGYNNKYNDRGGDDGYDGGYGSRGGGGGYHGGYNKGGSSGSYATTIVTIRDVVIRALTGVIIMATVAEATTMAMINMMLSHQAEVVEVDIIRVVVITIAHEIIIAMSAGDRMTTVELEAATSITGETVMVEVSTEAETVGIAAIAEIVEIVEIVVNVVIAEIAEIVEIAAIAAIATEALLEITSG</sequence>
<feature type="domain" description="YTH" evidence="5">
    <location>
        <begin position="480"/>
        <end position="615"/>
    </location>
</feature>
<keyword evidence="3" id="KW-0694">RNA-binding</keyword>
<reference evidence="6" key="2">
    <citation type="submission" date="2020-05" db="UniProtKB">
        <authorList>
            <consortium name="EnsemblMetazoa"/>
        </authorList>
    </citation>
    <scope>IDENTIFICATION</scope>
    <source>
        <strain evidence="6">CM1001059</strain>
    </source>
</reference>
<dbReference type="VEuPathDB" id="VectorBase:AMEC015640"/>
<feature type="compositionally biased region" description="Low complexity" evidence="4">
    <location>
        <begin position="407"/>
        <end position="429"/>
    </location>
</feature>
<dbReference type="GO" id="GO:0061157">
    <property type="term" value="P:mRNA destabilization"/>
    <property type="evidence" value="ECO:0007669"/>
    <property type="project" value="TreeGrafter"/>
</dbReference>
<dbReference type="GO" id="GO:1990247">
    <property type="term" value="F:N6-methyladenosine-containing RNA reader activity"/>
    <property type="evidence" value="ECO:0007669"/>
    <property type="project" value="TreeGrafter"/>
</dbReference>
<evidence type="ECO:0000313" key="7">
    <source>
        <dbReference type="Proteomes" id="UP000075902"/>
    </source>
</evidence>
<feature type="compositionally biased region" description="Pro residues" evidence="4">
    <location>
        <begin position="143"/>
        <end position="161"/>
    </location>
</feature>
<evidence type="ECO:0000256" key="3">
    <source>
        <dbReference type="ARBA" id="ARBA00022884"/>
    </source>
</evidence>
<dbReference type="PANTHER" id="PTHR12357:SF89">
    <property type="entry name" value="YTH DOMAIN-CONTAINING FAMILY PROTEIN"/>
    <property type="match status" value="1"/>
</dbReference>
<dbReference type="FunFam" id="3.10.590.10:FF:000001">
    <property type="entry name" value="YTH domain family 1, isoform CRA_a"/>
    <property type="match status" value="1"/>
</dbReference>
<feature type="compositionally biased region" description="Basic and acidic residues" evidence="4">
    <location>
        <begin position="348"/>
        <end position="357"/>
    </location>
</feature>
<keyword evidence="2" id="KW-0963">Cytoplasm</keyword>
<name>A0A182U840_9DIPT</name>
<dbReference type="AlphaFoldDB" id="A0A182U840"/>
<dbReference type="EnsemblMetazoa" id="AMEC015640-RA">
    <property type="protein sequence ID" value="AMEC015640-PA"/>
    <property type="gene ID" value="AMEC015640"/>
</dbReference>
<comment type="subcellular location">
    <subcellularLocation>
        <location evidence="1">Cytoplasm</location>
    </subcellularLocation>
</comment>
<feature type="compositionally biased region" description="Polar residues" evidence="4">
    <location>
        <begin position="56"/>
        <end position="72"/>
    </location>
</feature>
<evidence type="ECO:0000256" key="2">
    <source>
        <dbReference type="ARBA" id="ARBA00022490"/>
    </source>
</evidence>
<feature type="compositionally biased region" description="Low complexity" evidence="4">
    <location>
        <begin position="238"/>
        <end position="252"/>
    </location>
</feature>
<reference evidence="7" key="1">
    <citation type="submission" date="2014-01" db="EMBL/GenBank/DDBJ databases">
        <title>The Genome Sequence of Anopheles melas CM1001059_A (V2).</title>
        <authorList>
            <consortium name="The Broad Institute Genomics Platform"/>
            <person name="Neafsey D.E."/>
            <person name="Besansky N."/>
            <person name="Howell P."/>
            <person name="Walton C."/>
            <person name="Young S.K."/>
            <person name="Zeng Q."/>
            <person name="Gargeya S."/>
            <person name="Fitzgerald M."/>
            <person name="Haas B."/>
            <person name="Abouelleil A."/>
            <person name="Allen A.W."/>
            <person name="Alvarado L."/>
            <person name="Arachchi H.M."/>
            <person name="Berlin A.M."/>
            <person name="Chapman S.B."/>
            <person name="Gainer-Dewar J."/>
            <person name="Goldberg J."/>
            <person name="Griggs A."/>
            <person name="Gujja S."/>
            <person name="Hansen M."/>
            <person name="Howarth C."/>
            <person name="Imamovic A."/>
            <person name="Ireland A."/>
            <person name="Larimer J."/>
            <person name="McCowan C."/>
            <person name="Murphy C."/>
            <person name="Pearson M."/>
            <person name="Poon T.W."/>
            <person name="Priest M."/>
            <person name="Roberts A."/>
            <person name="Saif S."/>
            <person name="Shea T."/>
            <person name="Sisk P."/>
            <person name="Sykes S."/>
            <person name="Wortman J."/>
            <person name="Nusbaum C."/>
            <person name="Birren B."/>
        </authorList>
    </citation>
    <scope>NUCLEOTIDE SEQUENCE [LARGE SCALE GENOMIC DNA]</scope>
    <source>
        <strain evidence="7">CM1001059</strain>
    </source>
</reference>
<accession>A0A182U840</accession>
<dbReference type="InterPro" id="IPR007275">
    <property type="entry name" value="YTH_domain"/>
</dbReference>
<feature type="compositionally biased region" description="Polar residues" evidence="4">
    <location>
        <begin position="262"/>
        <end position="271"/>
    </location>
</feature>
<dbReference type="Gene3D" id="3.10.590.10">
    <property type="entry name" value="ph1033 like domains"/>
    <property type="match status" value="1"/>
</dbReference>
<dbReference type="CDD" id="cd21134">
    <property type="entry name" value="YTH"/>
    <property type="match status" value="1"/>
</dbReference>
<dbReference type="GO" id="GO:0005737">
    <property type="term" value="C:cytoplasm"/>
    <property type="evidence" value="ECO:0007669"/>
    <property type="project" value="UniProtKB-SubCell"/>
</dbReference>
<evidence type="ECO:0000313" key="6">
    <source>
        <dbReference type="EnsemblMetazoa" id="AMEC015640-PA"/>
    </source>
</evidence>
<feature type="compositionally biased region" description="Basic and acidic residues" evidence="4">
    <location>
        <begin position="635"/>
        <end position="645"/>
    </location>
</feature>
<keyword evidence="7" id="KW-1185">Reference proteome</keyword>
<dbReference type="PANTHER" id="PTHR12357">
    <property type="entry name" value="YTH YT521-B HOMOLOGY DOMAIN-CONTAINING"/>
    <property type="match status" value="1"/>
</dbReference>